<dbReference type="SUPFAM" id="SSF53474">
    <property type="entry name" value="alpha/beta-Hydrolases"/>
    <property type="match status" value="1"/>
</dbReference>
<dbReference type="Pfam" id="PF19519">
    <property type="entry name" value="DUF6051"/>
    <property type="match status" value="1"/>
</dbReference>
<gene>
    <name evidence="1" type="ORF">PQG89_15980</name>
</gene>
<dbReference type="InterPro" id="IPR046114">
    <property type="entry name" value="DUF6051"/>
</dbReference>
<evidence type="ECO:0000313" key="2">
    <source>
        <dbReference type="Proteomes" id="UP001213646"/>
    </source>
</evidence>
<proteinExistence type="predicted"/>
<dbReference type="EMBL" id="JAQPYX010000155">
    <property type="protein sequence ID" value="MDC7150892.1"/>
    <property type="molecule type" value="Genomic_DNA"/>
</dbReference>
<reference evidence="1" key="1">
    <citation type="submission" date="2023-01" db="EMBL/GenBank/DDBJ databases">
        <title>Exploring GABA producing Bacteroides strains toward improving mental health.</title>
        <authorList>
            <person name="Yousuf B."/>
            <person name="Bouhlel N.E."/>
            <person name="Mottawea W."/>
            <person name="Hammami R."/>
        </authorList>
    </citation>
    <scope>NUCLEOTIDE SEQUENCE</scope>
    <source>
        <strain evidence="1">UO.H1047</strain>
    </source>
</reference>
<protein>
    <submittedName>
        <fullName evidence="1">DUF6051 family protein</fullName>
    </submittedName>
</protein>
<dbReference type="AlphaFoldDB" id="A0AAW6I5F0"/>
<dbReference type="RefSeq" id="WP_262893760.1">
    <property type="nucleotide sequence ID" value="NZ_CALEGY010000076.1"/>
</dbReference>
<dbReference type="InterPro" id="IPR029058">
    <property type="entry name" value="AB_hydrolase_fold"/>
</dbReference>
<sequence>MISGFHYTPNQERDASEHRRVFRYHRTKQKEDKISLLSPTFRPHSKQPKPFILNDCFLYIVCKKQFKKHMDISIRTQQLNSLFSYDKKTDLTDSHLEIIPFRFTQTIGASEINEFQKELTGTDFCPVTDNHIQENKTFTYTVFAPSGKEKRDKAIILLHGLNERTWEKYLTWAEYLAQNTGKPVILFPIAFHMNRTPSRWCNPRETLSWANIRKSEINDLSNSTFANVALSSRLSNNPLRFYASGRESIYNLWQLVLEIKEGKHPLFKEDASINLFAYSIGALLSQVLLLANPEKMFSDTHLFMFCGGSIFSEMDGNARDIMDKEAFESIQKYYRHDFLEQRLLPTTFKNDFMEQAFKTMIREDVMQDHRETFFQRACNRIRAISLKKDKVMPTLGVVKALGNICNKILEEMDFPFPYSHQIPFPSRSQTDQTLVNQSFLNVFGKAAAFL</sequence>
<evidence type="ECO:0000313" key="1">
    <source>
        <dbReference type="EMBL" id="MDC7150892.1"/>
    </source>
</evidence>
<dbReference type="Gene3D" id="3.40.50.1820">
    <property type="entry name" value="alpha/beta hydrolase"/>
    <property type="match status" value="1"/>
</dbReference>
<dbReference type="Proteomes" id="UP001213646">
    <property type="component" value="Unassembled WGS sequence"/>
</dbReference>
<name>A0AAW6I5F0_9BACT</name>
<organism evidence="1 2">
    <name type="scientific">Parabacteroides johnsonii</name>
    <dbReference type="NCBI Taxonomy" id="387661"/>
    <lineage>
        <taxon>Bacteria</taxon>
        <taxon>Pseudomonadati</taxon>
        <taxon>Bacteroidota</taxon>
        <taxon>Bacteroidia</taxon>
        <taxon>Bacteroidales</taxon>
        <taxon>Tannerellaceae</taxon>
        <taxon>Parabacteroides</taxon>
    </lineage>
</organism>
<comment type="caution">
    <text evidence="1">The sequence shown here is derived from an EMBL/GenBank/DDBJ whole genome shotgun (WGS) entry which is preliminary data.</text>
</comment>
<accession>A0AAW6I5F0</accession>